<evidence type="ECO:0000313" key="2">
    <source>
        <dbReference type="EMBL" id="SVC27153.1"/>
    </source>
</evidence>
<accession>A0A382KUD3</accession>
<feature type="domain" description="ARG and Rhodanese-Phosphatase-superfamily-associated" evidence="1">
    <location>
        <begin position="40"/>
        <end position="300"/>
    </location>
</feature>
<sequence>MNIPTLEHGAVGRPLNRLGFSLFPVYLPPADLPPIATGPGSGLVVDELPNASVPTLSVTNPTDRAILLIEGESLVGGAQNRTLNVSVLVPAGATLKIPVTCLEQGRWGARRAFQYGDVMAPRRVRRIKQDAVAQRLATVGAHSSERHADQGAVWHVVEHELQRMGVDSSSGAMADAEAFIDRDPGRRKTVEELVTMGPLPGQCGLVVSHGRRIVAAELFASTDLLRPHWGAIVRSHLLEHPTADGRPSASRALRFLGRFANSPSERKEGLGHGIEHHVRTDRVVGQALVLPNTLIHAGAFSR</sequence>
<protein>
    <recommendedName>
        <fullName evidence="1">ARG and Rhodanese-Phosphatase-superfamily-associated domain-containing protein</fullName>
    </recommendedName>
</protein>
<evidence type="ECO:0000259" key="1">
    <source>
        <dbReference type="Pfam" id="PF20208"/>
    </source>
</evidence>
<organism evidence="2">
    <name type="scientific">marine metagenome</name>
    <dbReference type="NCBI Taxonomy" id="408172"/>
    <lineage>
        <taxon>unclassified sequences</taxon>
        <taxon>metagenomes</taxon>
        <taxon>ecological metagenomes</taxon>
    </lineage>
</organism>
<dbReference type="AlphaFoldDB" id="A0A382KUD3"/>
<reference evidence="2" key="1">
    <citation type="submission" date="2018-05" db="EMBL/GenBank/DDBJ databases">
        <authorList>
            <person name="Lanie J.A."/>
            <person name="Ng W.-L."/>
            <person name="Kazmierczak K.M."/>
            <person name="Andrzejewski T.M."/>
            <person name="Davidsen T.M."/>
            <person name="Wayne K.J."/>
            <person name="Tettelin H."/>
            <person name="Glass J.I."/>
            <person name="Rusch D."/>
            <person name="Podicherti R."/>
            <person name="Tsui H.-C.T."/>
            <person name="Winkler M.E."/>
        </authorList>
    </citation>
    <scope>NUCLEOTIDE SEQUENCE</scope>
</reference>
<gene>
    <name evidence="2" type="ORF">METZ01_LOCUS280007</name>
</gene>
<dbReference type="EMBL" id="UINC01082416">
    <property type="protein sequence ID" value="SVC27153.1"/>
    <property type="molecule type" value="Genomic_DNA"/>
</dbReference>
<dbReference type="InterPro" id="IPR046699">
    <property type="entry name" value="ARPP-1"/>
</dbReference>
<name>A0A382KUD3_9ZZZZ</name>
<proteinExistence type="predicted"/>
<dbReference type="Pfam" id="PF20208">
    <property type="entry name" value="ARPP-1"/>
    <property type="match status" value="1"/>
</dbReference>